<comment type="caution">
    <text evidence="2">The sequence shown here is derived from an EMBL/GenBank/DDBJ whole genome shotgun (WGS) entry which is preliminary data.</text>
</comment>
<keyword evidence="3" id="KW-1185">Reference proteome</keyword>
<dbReference type="InterPro" id="IPR036291">
    <property type="entry name" value="NAD(P)-bd_dom_sf"/>
</dbReference>
<evidence type="ECO:0000313" key="2">
    <source>
        <dbReference type="EMBL" id="GAX27756.1"/>
    </source>
</evidence>
<dbReference type="Pfam" id="PF13460">
    <property type="entry name" value="NAD_binding_10"/>
    <property type="match status" value="1"/>
</dbReference>
<accession>A0A1Z5KN92</accession>
<feature type="domain" description="NAD(P)-binding" evidence="1">
    <location>
        <begin position="11"/>
        <end position="225"/>
    </location>
</feature>
<name>A0A1Z5KN92_FISSO</name>
<gene>
    <name evidence="2" type="ORF">FisN_13Hh142</name>
</gene>
<proteinExistence type="predicted"/>
<dbReference type="PANTHER" id="PTHR15020:SF11">
    <property type="entry name" value="OS06G0360300 PROTEIN"/>
    <property type="match status" value="1"/>
</dbReference>
<sequence length="251" mass="27895">MKTNPTVLIVGATGATGKHLVQSLLNDGYPVSVVVRSKERLLSLIDTEKVENDLLTVKEAPSFNDLSDAEYNELVEQADVLVSCLGHTLNLSGIWGRADRRLVTDTVKRLTAAAKDNKKKFILMSSDGVVGPKDDLRPFSERAILAFFRYVFTPHVDNEEAAAYLQSQFPPTQDGIKWVIARPTNLVEDATSDYQVHDKPVGSLFGDTKIARSLVAKFMKDLISNSQLWERYAFQMPVLENAPTKEVPSKE</sequence>
<dbReference type="Proteomes" id="UP000198406">
    <property type="component" value="Unassembled WGS sequence"/>
</dbReference>
<protein>
    <recommendedName>
        <fullName evidence="1">NAD(P)-binding domain-containing protein</fullName>
    </recommendedName>
</protein>
<organism evidence="2 3">
    <name type="scientific">Fistulifera solaris</name>
    <name type="common">Oleaginous diatom</name>
    <dbReference type="NCBI Taxonomy" id="1519565"/>
    <lineage>
        <taxon>Eukaryota</taxon>
        <taxon>Sar</taxon>
        <taxon>Stramenopiles</taxon>
        <taxon>Ochrophyta</taxon>
        <taxon>Bacillariophyta</taxon>
        <taxon>Bacillariophyceae</taxon>
        <taxon>Bacillariophycidae</taxon>
        <taxon>Naviculales</taxon>
        <taxon>Naviculaceae</taxon>
        <taxon>Fistulifera</taxon>
    </lineage>
</organism>
<dbReference type="InterPro" id="IPR016040">
    <property type="entry name" value="NAD(P)-bd_dom"/>
</dbReference>
<dbReference type="EMBL" id="BDSP01000259">
    <property type="protein sequence ID" value="GAX27756.1"/>
    <property type="molecule type" value="Genomic_DNA"/>
</dbReference>
<dbReference type="InParanoid" id="A0A1Z5KN92"/>
<evidence type="ECO:0000259" key="1">
    <source>
        <dbReference type="Pfam" id="PF13460"/>
    </source>
</evidence>
<dbReference type="Gene3D" id="3.40.50.720">
    <property type="entry name" value="NAD(P)-binding Rossmann-like Domain"/>
    <property type="match status" value="1"/>
</dbReference>
<evidence type="ECO:0000313" key="3">
    <source>
        <dbReference type="Proteomes" id="UP000198406"/>
    </source>
</evidence>
<dbReference type="OrthoDB" id="10254221at2759"/>
<dbReference type="PANTHER" id="PTHR15020">
    <property type="entry name" value="FLAVIN REDUCTASE-RELATED"/>
    <property type="match status" value="1"/>
</dbReference>
<dbReference type="SUPFAM" id="SSF51735">
    <property type="entry name" value="NAD(P)-binding Rossmann-fold domains"/>
    <property type="match status" value="1"/>
</dbReference>
<reference evidence="2 3" key="1">
    <citation type="journal article" date="2015" name="Plant Cell">
        <title>Oil accumulation by the oleaginous diatom Fistulifera solaris as revealed by the genome and transcriptome.</title>
        <authorList>
            <person name="Tanaka T."/>
            <person name="Maeda Y."/>
            <person name="Veluchamy A."/>
            <person name="Tanaka M."/>
            <person name="Abida H."/>
            <person name="Marechal E."/>
            <person name="Bowler C."/>
            <person name="Muto M."/>
            <person name="Sunaga Y."/>
            <person name="Tanaka M."/>
            <person name="Yoshino T."/>
            <person name="Taniguchi T."/>
            <person name="Fukuda Y."/>
            <person name="Nemoto M."/>
            <person name="Matsumoto M."/>
            <person name="Wong P.S."/>
            <person name="Aburatani S."/>
            <person name="Fujibuchi W."/>
        </authorList>
    </citation>
    <scope>NUCLEOTIDE SEQUENCE [LARGE SCALE GENOMIC DNA]</scope>
    <source>
        <strain evidence="2 3">JPCC DA0580</strain>
    </source>
</reference>
<dbReference type="AlphaFoldDB" id="A0A1Z5KN92"/>